<evidence type="ECO:0000313" key="2">
    <source>
        <dbReference type="EMBL" id="RGX80748.1"/>
    </source>
</evidence>
<feature type="signal peptide" evidence="1">
    <location>
        <begin position="1"/>
        <end position="18"/>
    </location>
</feature>
<dbReference type="Proteomes" id="UP000286075">
    <property type="component" value="Unassembled WGS sequence"/>
</dbReference>
<feature type="chain" id="PRO_5019328018" description="DUF4369 domain-containing protein" evidence="1">
    <location>
        <begin position="19"/>
        <end position="80"/>
    </location>
</feature>
<dbReference type="PROSITE" id="PS51257">
    <property type="entry name" value="PROKAR_LIPOPROTEIN"/>
    <property type="match status" value="1"/>
</dbReference>
<reference evidence="2 3" key="1">
    <citation type="submission" date="2018-08" db="EMBL/GenBank/DDBJ databases">
        <title>A genome reference for cultivated species of the human gut microbiota.</title>
        <authorList>
            <person name="Zou Y."/>
            <person name="Xue W."/>
            <person name="Luo G."/>
        </authorList>
    </citation>
    <scope>NUCLEOTIDE SEQUENCE [LARGE SCALE GENOMIC DNA]</scope>
    <source>
        <strain evidence="2 3">OF03-9BH</strain>
    </source>
</reference>
<evidence type="ECO:0000256" key="1">
    <source>
        <dbReference type="SAM" id="SignalP"/>
    </source>
</evidence>
<gene>
    <name evidence="2" type="ORF">DXA68_02030</name>
</gene>
<protein>
    <recommendedName>
        <fullName evidence="4">DUF4369 domain-containing protein</fullName>
    </recommendedName>
</protein>
<proteinExistence type="predicted"/>
<organism evidence="2 3">
    <name type="scientific">Bacteroides stercorirosoris</name>
    <dbReference type="NCBI Taxonomy" id="871324"/>
    <lineage>
        <taxon>Bacteria</taxon>
        <taxon>Pseudomonadati</taxon>
        <taxon>Bacteroidota</taxon>
        <taxon>Bacteroidia</taxon>
        <taxon>Bacteroidales</taxon>
        <taxon>Bacteroidaceae</taxon>
        <taxon>Bacteroides</taxon>
    </lineage>
</organism>
<evidence type="ECO:0000313" key="3">
    <source>
        <dbReference type="Proteomes" id="UP000286075"/>
    </source>
</evidence>
<dbReference type="RefSeq" id="WP_117986464.1">
    <property type="nucleotide sequence ID" value="NZ_CABMFG010000002.1"/>
</dbReference>
<sequence length="80" mass="8950">MKKYILLLPLVIIAMGLAACSGTSSKSECTIKGFLSFKEYKKVYLTDNAGIRIDSCEVKDGRFYLEKKNNIGEPYVASYI</sequence>
<dbReference type="EMBL" id="QSCF01000002">
    <property type="protein sequence ID" value="RGX80748.1"/>
    <property type="molecule type" value="Genomic_DNA"/>
</dbReference>
<name>A0A413HAK8_9BACE</name>
<evidence type="ECO:0008006" key="4">
    <source>
        <dbReference type="Google" id="ProtNLM"/>
    </source>
</evidence>
<keyword evidence="1" id="KW-0732">Signal</keyword>
<dbReference type="AlphaFoldDB" id="A0A413HAK8"/>
<comment type="caution">
    <text evidence="2">The sequence shown here is derived from an EMBL/GenBank/DDBJ whole genome shotgun (WGS) entry which is preliminary data.</text>
</comment>
<accession>A0A413HAK8</accession>